<reference evidence="5 6" key="1">
    <citation type="submission" date="2011-01" db="EMBL/GenBank/DDBJ databases">
        <authorList>
            <person name="Weinstock G."/>
            <person name="Sodergren E."/>
            <person name="Clifton S."/>
            <person name="Fulton L."/>
            <person name="Fulton B."/>
            <person name="Courtney L."/>
            <person name="Fronick C."/>
            <person name="Harrison M."/>
            <person name="Strong C."/>
            <person name="Farmer C."/>
            <person name="Delahaunty K."/>
            <person name="Markovic C."/>
            <person name="Hall O."/>
            <person name="Minx P."/>
            <person name="Tomlinson C."/>
            <person name="Mitreva M."/>
            <person name="Hou S."/>
            <person name="Chen J."/>
            <person name="Wollam A."/>
            <person name="Pepin K.H."/>
            <person name="Johnson M."/>
            <person name="Bhonagiri V."/>
            <person name="Zhang X."/>
            <person name="Suruliraj S."/>
            <person name="Warren W."/>
            <person name="Chinwalla A."/>
            <person name="Mardis E.R."/>
            <person name="Wilson R.K."/>
        </authorList>
    </citation>
    <scope>NUCLEOTIDE SEQUENCE [LARGE SCALE GENOMIC DNA]</scope>
    <source>
        <strain evidence="6">DSM 22608 / JCM 16073 / KCTC 15190 / YIT 12066</strain>
    </source>
</reference>
<dbReference type="Gene3D" id="3.30.360.10">
    <property type="entry name" value="Dihydrodipicolinate Reductase, domain 2"/>
    <property type="match status" value="1"/>
</dbReference>
<dbReference type="OrthoDB" id="9774191at2"/>
<dbReference type="Pfam" id="PF01408">
    <property type="entry name" value="GFO_IDH_MocA"/>
    <property type="match status" value="1"/>
</dbReference>
<feature type="domain" description="Gfo/Idh/MocA-like oxidoreductase N-terminal" evidence="3">
    <location>
        <begin position="1"/>
        <end position="118"/>
    </location>
</feature>
<dbReference type="STRING" id="762983.HMPREF9444_00831"/>
<dbReference type="PANTHER" id="PTHR22604">
    <property type="entry name" value="OXIDOREDUCTASES"/>
    <property type="match status" value="1"/>
</dbReference>
<dbReference type="PANTHER" id="PTHR22604:SF105">
    <property type="entry name" value="TRANS-1,2-DIHYDROBENZENE-1,2-DIOL DEHYDROGENASE"/>
    <property type="match status" value="1"/>
</dbReference>
<dbReference type="InterPro" id="IPR000683">
    <property type="entry name" value="Gfo/Idh/MocA-like_OxRdtase_N"/>
</dbReference>
<dbReference type="InterPro" id="IPR036291">
    <property type="entry name" value="NAD(P)-bd_dom_sf"/>
</dbReference>
<comment type="similarity">
    <text evidence="1">Belongs to the Gfo/Idh/MocA family.</text>
</comment>
<sequence length="324" mass="36083">MKVGIMGAGKIAATMAQTINGMKHPEVELYAIASRSLEKALDFAQKNNVTKAFGSYEEMLKDPDVDLIYIATPHSEHYSNIKLCIQYKKAMLVEKAFTANACQAEEVLALARSNHVFITEAIWTRYMPSRSIIDKLIEIGTIGKVHSIQANLGYPIFQIDRIFKPELAGGALLDIGVYPLNFALMAFGHEVAKIEGSCIKADTGVDFMDNIALTFKDGKFASLHATCMGPTDRIGFIYGEKGYIAVTNINNPEKIEVFDTDHKLVRVVPIPQQVTGYEYELLSCLEALKTGALECKEMPHQKTIEVLKLTDTLRQLWGIHYPFE</sequence>
<organism evidence="5 6">
    <name type="scientific">Succinatimonas hippei (strain DSM 22608 / JCM 16073 / KCTC 15190 / YIT 12066)</name>
    <dbReference type="NCBI Taxonomy" id="762983"/>
    <lineage>
        <taxon>Bacteria</taxon>
        <taxon>Pseudomonadati</taxon>
        <taxon>Pseudomonadota</taxon>
        <taxon>Gammaproteobacteria</taxon>
        <taxon>Aeromonadales</taxon>
        <taxon>Succinivibrionaceae</taxon>
        <taxon>Succinatimonas</taxon>
    </lineage>
</organism>
<dbReference type="Gene3D" id="3.40.50.720">
    <property type="entry name" value="NAD(P)-binding Rossmann-like Domain"/>
    <property type="match status" value="1"/>
</dbReference>
<dbReference type="InterPro" id="IPR055170">
    <property type="entry name" value="GFO_IDH_MocA-like_dom"/>
</dbReference>
<proteinExistence type="inferred from homology"/>
<dbReference type="InterPro" id="IPR050984">
    <property type="entry name" value="Gfo/Idh/MocA_domain"/>
</dbReference>
<gene>
    <name evidence="5" type="ORF">HMPREF9444_00831</name>
</gene>
<dbReference type="EMBL" id="AEVO01000040">
    <property type="protein sequence ID" value="EFY07346.1"/>
    <property type="molecule type" value="Genomic_DNA"/>
</dbReference>
<evidence type="ECO:0000259" key="3">
    <source>
        <dbReference type="Pfam" id="PF01408"/>
    </source>
</evidence>
<dbReference type="GO" id="GO:0000166">
    <property type="term" value="F:nucleotide binding"/>
    <property type="evidence" value="ECO:0007669"/>
    <property type="project" value="InterPro"/>
</dbReference>
<dbReference type="SUPFAM" id="SSF51735">
    <property type="entry name" value="NAD(P)-binding Rossmann-fold domains"/>
    <property type="match status" value="1"/>
</dbReference>
<name>E8LJF4_SUCHY</name>
<comment type="caution">
    <text evidence="5">The sequence shown here is derived from an EMBL/GenBank/DDBJ whole genome shotgun (WGS) entry which is preliminary data.</text>
</comment>
<evidence type="ECO:0000313" key="5">
    <source>
        <dbReference type="EMBL" id="EFY07346.1"/>
    </source>
</evidence>
<dbReference type="GO" id="GO:0016491">
    <property type="term" value="F:oxidoreductase activity"/>
    <property type="evidence" value="ECO:0007669"/>
    <property type="project" value="UniProtKB-KW"/>
</dbReference>
<dbReference type="eggNOG" id="COG0673">
    <property type="taxonomic scope" value="Bacteria"/>
</dbReference>
<dbReference type="RefSeq" id="WP_009143042.1">
    <property type="nucleotide sequence ID" value="NZ_GL830977.1"/>
</dbReference>
<protein>
    <submittedName>
        <fullName evidence="5">Oxidoreductase, NAD-binding domain protein</fullName>
    </submittedName>
</protein>
<feature type="domain" description="GFO/IDH/MocA-like oxidoreductase" evidence="4">
    <location>
        <begin position="134"/>
        <end position="244"/>
    </location>
</feature>
<evidence type="ECO:0000259" key="4">
    <source>
        <dbReference type="Pfam" id="PF22725"/>
    </source>
</evidence>
<dbReference type="HOGENOM" id="CLU_023194_7_2_6"/>
<evidence type="ECO:0000256" key="1">
    <source>
        <dbReference type="ARBA" id="ARBA00010928"/>
    </source>
</evidence>
<dbReference type="Pfam" id="PF22725">
    <property type="entry name" value="GFO_IDH_MocA_C3"/>
    <property type="match status" value="1"/>
</dbReference>
<evidence type="ECO:0000256" key="2">
    <source>
        <dbReference type="ARBA" id="ARBA00023002"/>
    </source>
</evidence>
<keyword evidence="2" id="KW-0560">Oxidoreductase</keyword>
<keyword evidence="6" id="KW-1185">Reference proteome</keyword>
<dbReference type="SUPFAM" id="SSF55347">
    <property type="entry name" value="Glyceraldehyde-3-phosphate dehydrogenase-like, C-terminal domain"/>
    <property type="match status" value="1"/>
</dbReference>
<evidence type="ECO:0000313" key="6">
    <source>
        <dbReference type="Proteomes" id="UP000018458"/>
    </source>
</evidence>
<accession>E8LJF4</accession>
<dbReference type="Proteomes" id="UP000018458">
    <property type="component" value="Unassembled WGS sequence"/>
</dbReference>
<dbReference type="AlphaFoldDB" id="E8LJF4"/>